<comment type="subcellular location">
    <subcellularLocation>
        <location evidence="1">Cell envelope</location>
    </subcellularLocation>
</comment>
<dbReference type="InterPro" id="IPR017441">
    <property type="entry name" value="Protein_kinase_ATP_BS"/>
</dbReference>
<dbReference type="PANTHER" id="PTHR30290:SF10">
    <property type="entry name" value="PERIPLASMIC OLIGOPEPTIDE-BINDING PROTEIN-RELATED"/>
    <property type="match status" value="1"/>
</dbReference>
<evidence type="ECO:0000313" key="7">
    <source>
        <dbReference type="EMBL" id="GHO90622.1"/>
    </source>
</evidence>
<dbReference type="InterPro" id="IPR011009">
    <property type="entry name" value="Kinase-like_dom_sf"/>
</dbReference>
<evidence type="ECO:0000256" key="3">
    <source>
        <dbReference type="ARBA" id="ARBA00022448"/>
    </source>
</evidence>
<dbReference type="InterPro" id="IPR039424">
    <property type="entry name" value="SBP_5"/>
</dbReference>
<keyword evidence="3" id="KW-0813">Transport</keyword>
<dbReference type="Proteomes" id="UP000597444">
    <property type="component" value="Unassembled WGS sequence"/>
</dbReference>
<comment type="caution">
    <text evidence="7">The sequence shown here is derived from an EMBL/GenBank/DDBJ whole genome shotgun (WGS) entry which is preliminary data.</text>
</comment>
<dbReference type="Gene3D" id="3.90.76.10">
    <property type="entry name" value="Dipeptide-binding Protein, Domain 1"/>
    <property type="match status" value="1"/>
</dbReference>
<keyword evidence="8" id="KW-1185">Reference proteome</keyword>
<dbReference type="InterPro" id="IPR000914">
    <property type="entry name" value="SBP_5_dom"/>
</dbReference>
<dbReference type="Pfam" id="PF00069">
    <property type="entry name" value="Pkinase"/>
    <property type="match status" value="1"/>
</dbReference>
<dbReference type="SMART" id="SM00220">
    <property type="entry name" value="S_TKc"/>
    <property type="match status" value="1"/>
</dbReference>
<dbReference type="CDD" id="cd08504">
    <property type="entry name" value="PBP2_OppA"/>
    <property type="match status" value="1"/>
</dbReference>
<keyword evidence="5" id="KW-0067">ATP-binding</keyword>
<name>A0A8J3MY78_9CHLR</name>
<dbReference type="SUPFAM" id="SSF56112">
    <property type="entry name" value="Protein kinase-like (PK-like)"/>
    <property type="match status" value="1"/>
</dbReference>
<reference evidence="7" key="1">
    <citation type="submission" date="2020-10" db="EMBL/GenBank/DDBJ databases">
        <title>Taxonomic study of unclassified bacteria belonging to the class Ktedonobacteria.</title>
        <authorList>
            <person name="Yabe S."/>
            <person name="Wang C.M."/>
            <person name="Zheng Y."/>
            <person name="Sakai Y."/>
            <person name="Cavaletti L."/>
            <person name="Monciardini P."/>
            <person name="Donadio S."/>
        </authorList>
    </citation>
    <scope>NUCLEOTIDE SEQUENCE</scope>
    <source>
        <strain evidence="7">ID150040</strain>
    </source>
</reference>
<dbReference type="RefSeq" id="WP_220201572.1">
    <property type="nucleotide sequence ID" value="NZ_BNJK01000001.1"/>
</dbReference>
<proteinExistence type="inferred from homology"/>
<dbReference type="CDD" id="cd14014">
    <property type="entry name" value="STKc_PknB_like"/>
    <property type="match status" value="1"/>
</dbReference>
<evidence type="ECO:0000256" key="1">
    <source>
        <dbReference type="ARBA" id="ARBA00004196"/>
    </source>
</evidence>
<evidence type="ECO:0000256" key="4">
    <source>
        <dbReference type="ARBA" id="ARBA00022729"/>
    </source>
</evidence>
<keyword evidence="4" id="KW-0732">Signal</keyword>
<dbReference type="GO" id="GO:1904680">
    <property type="term" value="F:peptide transmembrane transporter activity"/>
    <property type="evidence" value="ECO:0007669"/>
    <property type="project" value="TreeGrafter"/>
</dbReference>
<comment type="similarity">
    <text evidence="2">Belongs to the bacterial solute-binding protein 5 family.</text>
</comment>
<dbReference type="PROSITE" id="PS50011">
    <property type="entry name" value="PROTEIN_KINASE_DOM"/>
    <property type="match status" value="1"/>
</dbReference>
<dbReference type="EMBL" id="BNJK01000001">
    <property type="protein sequence ID" value="GHO90622.1"/>
    <property type="molecule type" value="Genomic_DNA"/>
</dbReference>
<dbReference type="SUPFAM" id="SSF53850">
    <property type="entry name" value="Periplasmic binding protein-like II"/>
    <property type="match status" value="1"/>
</dbReference>
<dbReference type="Gene3D" id="3.10.105.10">
    <property type="entry name" value="Dipeptide-binding Protein, Domain 3"/>
    <property type="match status" value="1"/>
</dbReference>
<keyword evidence="5" id="KW-0547">Nucleotide-binding</keyword>
<dbReference type="GO" id="GO:0004672">
    <property type="term" value="F:protein kinase activity"/>
    <property type="evidence" value="ECO:0007669"/>
    <property type="project" value="InterPro"/>
</dbReference>
<gene>
    <name evidence="7" type="ORF">KSF_006700</name>
</gene>
<organism evidence="7 8">
    <name type="scientific">Reticulibacter mediterranei</name>
    <dbReference type="NCBI Taxonomy" id="2778369"/>
    <lineage>
        <taxon>Bacteria</taxon>
        <taxon>Bacillati</taxon>
        <taxon>Chloroflexota</taxon>
        <taxon>Ktedonobacteria</taxon>
        <taxon>Ktedonobacterales</taxon>
        <taxon>Reticulibacteraceae</taxon>
        <taxon>Reticulibacter</taxon>
    </lineage>
</organism>
<evidence type="ECO:0000259" key="6">
    <source>
        <dbReference type="PROSITE" id="PS50011"/>
    </source>
</evidence>
<dbReference type="Pfam" id="PF00496">
    <property type="entry name" value="SBP_bac_5"/>
    <property type="match status" value="1"/>
</dbReference>
<feature type="binding site" evidence="5">
    <location>
        <position position="81"/>
    </location>
    <ligand>
        <name>ATP</name>
        <dbReference type="ChEBI" id="CHEBI:30616"/>
    </ligand>
</feature>
<dbReference type="InterPro" id="IPR000719">
    <property type="entry name" value="Prot_kinase_dom"/>
</dbReference>
<dbReference type="AlphaFoldDB" id="A0A8J3MY78"/>
<dbReference type="PROSITE" id="PS00107">
    <property type="entry name" value="PROTEIN_KINASE_ATP"/>
    <property type="match status" value="1"/>
</dbReference>
<dbReference type="GO" id="GO:0030313">
    <property type="term" value="C:cell envelope"/>
    <property type="evidence" value="ECO:0007669"/>
    <property type="project" value="UniProtKB-SubCell"/>
</dbReference>
<dbReference type="Gene3D" id="1.10.510.10">
    <property type="entry name" value="Transferase(Phosphotransferase) domain 1"/>
    <property type="match status" value="1"/>
</dbReference>
<dbReference type="GO" id="GO:0005524">
    <property type="term" value="F:ATP binding"/>
    <property type="evidence" value="ECO:0007669"/>
    <property type="project" value="UniProtKB-UniRule"/>
</dbReference>
<evidence type="ECO:0000313" key="8">
    <source>
        <dbReference type="Proteomes" id="UP000597444"/>
    </source>
</evidence>
<sequence>MSPLDLYCATCGAANISDTPTCFACGNSLSDAEKNDEQATLPSSGTFLHNRYRLLSPVGEGGFAKVYRAEDTETKNIVAIKAIRLKSLSSQEIIDATDTYNREIRFGKALKHPALPALLDHFMDQDHWYLVASFIEGETLEAYQQRLSAGHLPIWEVLDIGVQICDVLSYLHSRQPPIIFRDVKPDNIMRTKNGHIYLVDFGIARQYRPGRHRDTQALGSPGYAAPEQYGTAQTTRRSDIYSLGATLRALLTGINPLEETEDTEQAATMPSALSTLLSQMLEKDPEKRPETIEIVKQRLESIAEKTGIALPHAQTFTQPASLLRSSSPAAPIFPPTAMPGSAAPSSGGSGWSKSALVSLALVVLVIVGGGISVFSMSHHSTIIDYEPVTRGETTPSLDPQSFVFSVGNSTEISNLDPATADVLSTQATSMLYAGLVQLDDSLQVKPQLASSWQQNADGTTWTFKLRPNLKFSDGSPLTSEDVAFSFDRALDPATHSPTASYALRAIKNADQRLNGSLSTLIGTSIIPSDPYTIEFITTGKVSFFLSALTNPSALVINKTSFEQHGTSLFTTYLKDGGTSGPFQLAYYQSSERLDLIPNPYYYGPKPQIRKVSFVYNGASYSSEQPTMTEISQRNIDQFKNNASFHQTAASEITYFAMNFRIKPFDNTKIRQAFALALDKELLTRISQGDVAFATNHIIPQGQKGYTPSLKGPDDTTSLKGNLIFAKELLQEGMKEEGINSSSQFPPVTFTFSSSGSEVIKREVSSAQQMWQNVLGVTVQLRDISYQDLINQLESKNTQAPQLWRSGWIADYPDPQDWTTLQFGQGSLYNRVNYGQNNSADAARQQQVQQMLQKADSMPDNEGRLRLYQDVEQKLVNDVAWIPIYQQQQSYLLQSKVHNFTLNGFNVVSPDNWAKITLS</sequence>
<dbReference type="PANTHER" id="PTHR30290">
    <property type="entry name" value="PERIPLASMIC BINDING COMPONENT OF ABC TRANSPORTER"/>
    <property type="match status" value="1"/>
</dbReference>
<dbReference type="Gene3D" id="3.40.190.10">
    <property type="entry name" value="Periplasmic binding protein-like II"/>
    <property type="match status" value="1"/>
</dbReference>
<evidence type="ECO:0000256" key="2">
    <source>
        <dbReference type="ARBA" id="ARBA00005695"/>
    </source>
</evidence>
<protein>
    <recommendedName>
        <fullName evidence="6">Protein kinase domain-containing protein</fullName>
    </recommendedName>
</protein>
<accession>A0A8J3MY78</accession>
<feature type="domain" description="Protein kinase" evidence="6">
    <location>
        <begin position="52"/>
        <end position="302"/>
    </location>
</feature>
<dbReference type="GO" id="GO:0015833">
    <property type="term" value="P:peptide transport"/>
    <property type="evidence" value="ECO:0007669"/>
    <property type="project" value="TreeGrafter"/>
</dbReference>
<evidence type="ECO:0000256" key="5">
    <source>
        <dbReference type="PROSITE-ProRule" id="PRU10141"/>
    </source>
</evidence>